<feature type="transmembrane region" description="Helical" evidence="2">
    <location>
        <begin position="90"/>
        <end position="112"/>
    </location>
</feature>
<evidence type="ECO:0000256" key="1">
    <source>
        <dbReference type="SAM" id="Coils"/>
    </source>
</evidence>
<keyword evidence="2" id="KW-0812">Transmembrane</keyword>
<feature type="transmembrane region" description="Helical" evidence="2">
    <location>
        <begin position="193"/>
        <end position="214"/>
    </location>
</feature>
<dbReference type="InterPro" id="IPR032834">
    <property type="entry name" value="NatK-like_C"/>
</dbReference>
<evidence type="ECO:0000313" key="4">
    <source>
        <dbReference type="EMBL" id="EET58525.1"/>
    </source>
</evidence>
<feature type="transmembrane region" description="Helical" evidence="2">
    <location>
        <begin position="124"/>
        <end position="142"/>
    </location>
</feature>
<evidence type="ECO:0000259" key="3">
    <source>
        <dbReference type="Pfam" id="PF14501"/>
    </source>
</evidence>
<name>C6LLI5_9FIRM</name>
<dbReference type="PROSITE" id="PS51257">
    <property type="entry name" value="PROKAR_LIPOPROTEIN"/>
    <property type="match status" value="1"/>
</dbReference>
<comment type="caution">
    <text evidence="4">The sequence shown here is derived from an EMBL/GenBank/DDBJ whole genome shotgun (WGS) entry which is preliminary data.</text>
</comment>
<keyword evidence="2" id="KW-1133">Transmembrane helix</keyword>
<organism evidence="4 5">
    <name type="scientific">Marvinbryantia formatexigens DSM 14469</name>
    <dbReference type="NCBI Taxonomy" id="478749"/>
    <lineage>
        <taxon>Bacteria</taxon>
        <taxon>Bacillati</taxon>
        <taxon>Bacillota</taxon>
        <taxon>Clostridia</taxon>
        <taxon>Lachnospirales</taxon>
        <taxon>Lachnospiraceae</taxon>
        <taxon>Marvinbryantia</taxon>
    </lineage>
</organism>
<dbReference type="GO" id="GO:0016301">
    <property type="term" value="F:kinase activity"/>
    <property type="evidence" value="ECO:0007669"/>
    <property type="project" value="UniProtKB-KW"/>
</dbReference>
<dbReference type="STRING" id="168384.SAMN05660368_03939"/>
<dbReference type="PANTHER" id="PTHR40448:SF1">
    <property type="entry name" value="TWO-COMPONENT SENSOR HISTIDINE KINASE"/>
    <property type="match status" value="1"/>
</dbReference>
<feature type="transmembrane region" description="Helical" evidence="2">
    <location>
        <begin position="6"/>
        <end position="28"/>
    </location>
</feature>
<dbReference type="CDD" id="cd16935">
    <property type="entry name" value="HATPase_AgrC-ComD-like"/>
    <property type="match status" value="1"/>
</dbReference>
<feature type="coiled-coil region" evidence="1">
    <location>
        <begin position="214"/>
        <end position="269"/>
    </location>
</feature>
<dbReference type="Pfam" id="PF14501">
    <property type="entry name" value="HATPase_c_5"/>
    <property type="match status" value="1"/>
</dbReference>
<dbReference type="GO" id="GO:0042802">
    <property type="term" value="F:identical protein binding"/>
    <property type="evidence" value="ECO:0007669"/>
    <property type="project" value="TreeGrafter"/>
</dbReference>
<dbReference type="OrthoDB" id="9813149at2"/>
<feature type="transmembrane region" description="Helical" evidence="2">
    <location>
        <begin position="163"/>
        <end position="187"/>
    </location>
</feature>
<keyword evidence="1" id="KW-0175">Coiled coil</keyword>
<keyword evidence="5" id="KW-1185">Reference proteome</keyword>
<feature type="transmembrane region" description="Helical" evidence="2">
    <location>
        <begin position="40"/>
        <end position="59"/>
    </location>
</feature>
<dbReference type="RefSeq" id="WP_006864286.1">
    <property type="nucleotide sequence ID" value="NZ_ACCL02000030.1"/>
</dbReference>
<proteinExistence type="predicted"/>
<evidence type="ECO:0000313" key="5">
    <source>
        <dbReference type="Proteomes" id="UP000005561"/>
    </source>
</evidence>
<dbReference type="eggNOG" id="COG3290">
    <property type="taxonomic scope" value="Bacteria"/>
</dbReference>
<keyword evidence="4" id="KW-0808">Transferase</keyword>
<keyword evidence="4" id="KW-0418">Kinase</keyword>
<evidence type="ECO:0000256" key="2">
    <source>
        <dbReference type="SAM" id="Phobius"/>
    </source>
</evidence>
<dbReference type="PANTHER" id="PTHR40448">
    <property type="entry name" value="TWO-COMPONENT SENSOR HISTIDINE KINASE"/>
    <property type="match status" value="1"/>
</dbReference>
<sequence>MLERMVFSGPMFFMTACSLALMTVFCSICERKRNRVRQGLLAALLLAVLLILDDVFVDFENASTSLEAPLYFLGAFLFGTAIYKIPRRAALYCTVLVYLVTDALTQIVMPVSDIFYRIQTPVRYVWILLVYLACTALCCILTKKFLVGRFAENGRYHVGRQKLLFSMFILVVYAVLSNYQVLFWLLGYEPESGSNMITVFRLIMAVFCFMMLYLQNRVEQIQRTEQELDTIRQLWHQQQEQYRMSKENIELINRKCHDLRHQIAALRALHDEQALHEQIDEMEKSIMIYDTAMKTGNPVLDTVLTEKSLFCEEHAIQMTCMADGTALDFVGSVDLYTMFGNALDNAIETVMQYKDRQKRVIQVSVFPKGNFQMIRVRNYCETKPAFEDGLPVSTKADRDYHGYGLKSIRYTAEKYGGGITCVAGEDYFSLQILLPVPADSAAASVTVHFVHSNIRKSI</sequence>
<dbReference type="Gene3D" id="3.30.565.10">
    <property type="entry name" value="Histidine kinase-like ATPase, C-terminal domain"/>
    <property type="match status" value="1"/>
</dbReference>
<reference evidence="4" key="1">
    <citation type="submission" date="2009-07" db="EMBL/GenBank/DDBJ databases">
        <authorList>
            <person name="Weinstock G."/>
            <person name="Sodergren E."/>
            <person name="Clifton S."/>
            <person name="Fulton L."/>
            <person name="Fulton B."/>
            <person name="Courtney L."/>
            <person name="Fronick C."/>
            <person name="Harrison M."/>
            <person name="Strong C."/>
            <person name="Farmer C."/>
            <person name="Delahaunty K."/>
            <person name="Markovic C."/>
            <person name="Hall O."/>
            <person name="Minx P."/>
            <person name="Tomlinson C."/>
            <person name="Mitreva M."/>
            <person name="Nelson J."/>
            <person name="Hou S."/>
            <person name="Wollam A."/>
            <person name="Pepin K.H."/>
            <person name="Johnson M."/>
            <person name="Bhonagiri V."/>
            <person name="Nash W.E."/>
            <person name="Warren W."/>
            <person name="Chinwalla A."/>
            <person name="Mardis E.R."/>
            <person name="Wilson R.K."/>
        </authorList>
    </citation>
    <scope>NUCLEOTIDE SEQUENCE [LARGE SCALE GENOMIC DNA]</scope>
    <source>
        <strain evidence="4">DSM 14469</strain>
    </source>
</reference>
<dbReference type="AlphaFoldDB" id="C6LLI5"/>
<accession>C6LLI5</accession>
<feature type="domain" description="Sensor histidine kinase NatK-like C-terminal" evidence="3">
    <location>
        <begin position="333"/>
        <end position="435"/>
    </location>
</feature>
<protein>
    <submittedName>
        <fullName evidence="4">Sensor histidine kinase VirS</fullName>
    </submittedName>
</protein>
<dbReference type="EMBL" id="ACCL02000030">
    <property type="protein sequence ID" value="EET58525.1"/>
    <property type="molecule type" value="Genomic_DNA"/>
</dbReference>
<dbReference type="SUPFAM" id="SSF55874">
    <property type="entry name" value="ATPase domain of HSP90 chaperone/DNA topoisomerase II/histidine kinase"/>
    <property type="match status" value="1"/>
</dbReference>
<gene>
    <name evidence="4" type="ORF">BRYFOR_09533</name>
</gene>
<feature type="transmembrane region" description="Helical" evidence="2">
    <location>
        <begin position="65"/>
        <end position="83"/>
    </location>
</feature>
<dbReference type="InterPro" id="IPR036890">
    <property type="entry name" value="HATPase_C_sf"/>
</dbReference>
<keyword evidence="2" id="KW-0472">Membrane</keyword>
<dbReference type="Proteomes" id="UP000005561">
    <property type="component" value="Unassembled WGS sequence"/>
</dbReference>